<evidence type="ECO:0000256" key="3">
    <source>
        <dbReference type="ARBA" id="ARBA00019010"/>
    </source>
</evidence>
<proteinExistence type="inferred from homology"/>
<organism evidence="12 13">
    <name type="scientific">Edaphochlamys debaryana</name>
    <dbReference type="NCBI Taxonomy" id="47281"/>
    <lineage>
        <taxon>Eukaryota</taxon>
        <taxon>Viridiplantae</taxon>
        <taxon>Chlorophyta</taxon>
        <taxon>core chlorophytes</taxon>
        <taxon>Chlorophyceae</taxon>
        <taxon>CS clade</taxon>
        <taxon>Chlamydomonadales</taxon>
        <taxon>Chlamydomonadales incertae sedis</taxon>
        <taxon>Edaphochlamys</taxon>
    </lineage>
</organism>
<sequence>MRALAHGHAVVWPQLGAARRLRRALVNASQIATPLLARAPASTAARSHATAVGSAPPVERTEEHRLGVPSAQALDVLAALFASHIRPGDCYCLFGAVGAGKSVFSRAFIRAVAEDDFLPVPSPTFLLQNTYDEHDGPPIHHFDFYRLTSVQDFNRLDLQGSLVHAVSLMEWPERLPTLPGEYLAIHIQVVDQLPERPTSICDDDPDGNGGGNGGGDCGPSSKPISLAGLARGRWRHRPSRGRAYAVEGSYDSDGESISPTSTWNALDDEELEMEDFTDRRPRLVTLTPHGSYWEGRARRIISYVAAHSDACEGLYVLDSPATEAATAGAGAAAAASNGNGSAATLSGGSGGNS</sequence>
<dbReference type="NCBIfam" id="TIGR00150">
    <property type="entry name" value="T6A_YjeE"/>
    <property type="match status" value="1"/>
</dbReference>
<keyword evidence="7" id="KW-0547">Nucleotide-binding</keyword>
<dbReference type="PANTHER" id="PTHR33540">
    <property type="entry name" value="TRNA THREONYLCARBAMOYLADENOSINE BIOSYNTHESIS PROTEIN TSAE"/>
    <property type="match status" value="1"/>
</dbReference>
<evidence type="ECO:0000256" key="7">
    <source>
        <dbReference type="ARBA" id="ARBA00022741"/>
    </source>
</evidence>
<dbReference type="InterPro" id="IPR003442">
    <property type="entry name" value="T6A_TsaE"/>
</dbReference>
<evidence type="ECO:0000256" key="4">
    <source>
        <dbReference type="ARBA" id="ARBA00022490"/>
    </source>
</evidence>
<feature type="compositionally biased region" description="Gly residues" evidence="11">
    <location>
        <begin position="207"/>
        <end position="217"/>
    </location>
</feature>
<reference evidence="12" key="1">
    <citation type="journal article" date="2020" name="bioRxiv">
        <title>Comparative genomics of Chlamydomonas.</title>
        <authorList>
            <person name="Craig R.J."/>
            <person name="Hasan A.R."/>
            <person name="Ness R.W."/>
            <person name="Keightley P.D."/>
        </authorList>
    </citation>
    <scope>NUCLEOTIDE SEQUENCE</scope>
    <source>
        <strain evidence="12">CCAP 11/70</strain>
    </source>
</reference>
<feature type="region of interest" description="Disordered" evidence="11">
    <location>
        <begin position="196"/>
        <end position="222"/>
    </location>
</feature>
<evidence type="ECO:0000256" key="5">
    <source>
        <dbReference type="ARBA" id="ARBA00022694"/>
    </source>
</evidence>
<evidence type="ECO:0000256" key="2">
    <source>
        <dbReference type="ARBA" id="ARBA00007599"/>
    </source>
</evidence>
<dbReference type="Gene3D" id="3.40.50.300">
    <property type="entry name" value="P-loop containing nucleotide triphosphate hydrolases"/>
    <property type="match status" value="1"/>
</dbReference>
<gene>
    <name evidence="12" type="ORF">HYH03_014788</name>
</gene>
<dbReference type="EMBL" id="JAEHOE010000111">
    <property type="protein sequence ID" value="KAG2486484.1"/>
    <property type="molecule type" value="Genomic_DNA"/>
</dbReference>
<evidence type="ECO:0000313" key="12">
    <source>
        <dbReference type="EMBL" id="KAG2486484.1"/>
    </source>
</evidence>
<evidence type="ECO:0000313" key="13">
    <source>
        <dbReference type="Proteomes" id="UP000612055"/>
    </source>
</evidence>
<keyword evidence="5" id="KW-0819">tRNA processing</keyword>
<evidence type="ECO:0000256" key="9">
    <source>
        <dbReference type="ARBA" id="ARBA00022842"/>
    </source>
</evidence>
<dbReference type="AlphaFoldDB" id="A0A835XVA0"/>
<dbReference type="InterPro" id="IPR027417">
    <property type="entry name" value="P-loop_NTPase"/>
</dbReference>
<evidence type="ECO:0000256" key="11">
    <source>
        <dbReference type="SAM" id="MobiDB-lite"/>
    </source>
</evidence>
<dbReference type="Proteomes" id="UP000612055">
    <property type="component" value="Unassembled WGS sequence"/>
</dbReference>
<comment type="caution">
    <text evidence="12">The sequence shown here is derived from an EMBL/GenBank/DDBJ whole genome shotgun (WGS) entry which is preliminary data.</text>
</comment>
<feature type="compositionally biased region" description="Low complexity" evidence="11">
    <location>
        <begin position="334"/>
        <end position="346"/>
    </location>
</feature>
<keyword evidence="6" id="KW-0479">Metal-binding</keyword>
<evidence type="ECO:0000256" key="8">
    <source>
        <dbReference type="ARBA" id="ARBA00022840"/>
    </source>
</evidence>
<evidence type="ECO:0000256" key="6">
    <source>
        <dbReference type="ARBA" id="ARBA00022723"/>
    </source>
</evidence>
<dbReference type="OrthoDB" id="507945at2759"/>
<comment type="similarity">
    <text evidence="2">Belongs to the TsaE family.</text>
</comment>
<dbReference type="GO" id="GO:0005524">
    <property type="term" value="F:ATP binding"/>
    <property type="evidence" value="ECO:0007669"/>
    <property type="project" value="UniProtKB-KW"/>
</dbReference>
<keyword evidence="8" id="KW-0067">ATP-binding</keyword>
<protein>
    <recommendedName>
        <fullName evidence="3">tRNA threonylcarbamoyladenosine biosynthesis protein TsaE</fullName>
    </recommendedName>
    <alternativeName>
        <fullName evidence="10">t(6)A37 threonylcarbamoyladenosine biosynthesis protein TsaE</fullName>
    </alternativeName>
</protein>
<keyword evidence="9" id="KW-0460">Magnesium</keyword>
<dbReference type="GO" id="GO:0002949">
    <property type="term" value="P:tRNA threonylcarbamoyladenosine modification"/>
    <property type="evidence" value="ECO:0007669"/>
    <property type="project" value="InterPro"/>
</dbReference>
<dbReference type="Pfam" id="PF02367">
    <property type="entry name" value="TsaE"/>
    <property type="match status" value="1"/>
</dbReference>
<evidence type="ECO:0000256" key="1">
    <source>
        <dbReference type="ARBA" id="ARBA00004496"/>
    </source>
</evidence>
<evidence type="ECO:0000256" key="10">
    <source>
        <dbReference type="ARBA" id="ARBA00032441"/>
    </source>
</evidence>
<dbReference type="GO" id="GO:0046872">
    <property type="term" value="F:metal ion binding"/>
    <property type="evidence" value="ECO:0007669"/>
    <property type="project" value="UniProtKB-KW"/>
</dbReference>
<keyword evidence="13" id="KW-1185">Reference proteome</keyword>
<name>A0A835XVA0_9CHLO</name>
<dbReference type="GO" id="GO:0005737">
    <property type="term" value="C:cytoplasm"/>
    <property type="evidence" value="ECO:0007669"/>
    <property type="project" value="UniProtKB-SubCell"/>
</dbReference>
<keyword evidence="4" id="KW-0963">Cytoplasm</keyword>
<dbReference type="SUPFAM" id="SSF52540">
    <property type="entry name" value="P-loop containing nucleoside triphosphate hydrolases"/>
    <property type="match status" value="1"/>
</dbReference>
<accession>A0A835XVA0</accession>
<dbReference type="PANTHER" id="PTHR33540:SF2">
    <property type="entry name" value="TRNA THREONYLCARBAMOYLADENOSINE BIOSYNTHESIS PROTEIN TSAE"/>
    <property type="match status" value="1"/>
</dbReference>
<feature type="region of interest" description="Disordered" evidence="11">
    <location>
        <begin position="334"/>
        <end position="353"/>
    </location>
</feature>
<comment type="subcellular location">
    <subcellularLocation>
        <location evidence="1">Cytoplasm</location>
    </subcellularLocation>
</comment>